<dbReference type="AlphaFoldDB" id="A0AAW5IMQ1"/>
<evidence type="ECO:0000313" key="1">
    <source>
        <dbReference type="EMBL" id="MCP9565586.1"/>
    </source>
</evidence>
<gene>
    <name evidence="1" type="ORF">NNC64_13690</name>
</gene>
<organism evidence="1 2">
    <name type="scientific">Segatella copri</name>
    <dbReference type="NCBI Taxonomy" id="165179"/>
    <lineage>
        <taxon>Bacteria</taxon>
        <taxon>Pseudomonadati</taxon>
        <taxon>Bacteroidota</taxon>
        <taxon>Bacteroidia</taxon>
        <taxon>Bacteroidales</taxon>
        <taxon>Prevotellaceae</taxon>
        <taxon>Segatella</taxon>
    </lineage>
</organism>
<dbReference type="EMBL" id="JANDWZ010000041">
    <property type="protein sequence ID" value="MCP9565586.1"/>
    <property type="molecule type" value="Genomic_DNA"/>
</dbReference>
<dbReference type="Proteomes" id="UP001205531">
    <property type="component" value="Unassembled WGS sequence"/>
</dbReference>
<name>A0AAW5IMQ1_9BACT</name>
<evidence type="ECO:0000313" key="2">
    <source>
        <dbReference type="Proteomes" id="UP001205531"/>
    </source>
</evidence>
<proteinExistence type="predicted"/>
<comment type="caution">
    <text evidence="1">The sequence shown here is derived from an EMBL/GenBank/DDBJ whole genome shotgun (WGS) entry which is preliminary data.</text>
</comment>
<accession>A0AAW5IMQ1</accession>
<dbReference type="RefSeq" id="WP_233904178.1">
    <property type="nucleotide sequence ID" value="NZ_JANDWY010000037.1"/>
</dbReference>
<protein>
    <submittedName>
        <fullName evidence="1">Uncharacterized protein</fullName>
    </submittedName>
</protein>
<sequence>MRKFSESKVQSLKKFVQELSWIFDTYKGNTFSDLYDFLAQQEQNKSLELHKCSIPNDKEYLVGVLPRLFQDKELFLTKGDILDFAEEVLDLHLSKAAKRSKIEYIGMIVCEVSNSNNKKLGKLVDALNRILNNEKDMSDFKKARKEPDFSWNETIAKLGGYYGETNE</sequence>
<reference evidence="1" key="1">
    <citation type="submission" date="2022-07" db="EMBL/GenBank/DDBJ databases">
        <title>Prevotella copri.</title>
        <authorList>
            <person name="Yang C."/>
        </authorList>
    </citation>
    <scope>NUCLEOTIDE SEQUENCE</scope>
    <source>
        <strain evidence="1">HF2107</strain>
    </source>
</reference>